<dbReference type="PIRSF" id="PIRSF001365">
    <property type="entry name" value="DHDPS"/>
    <property type="match status" value="1"/>
</dbReference>
<comment type="similarity">
    <text evidence="1 3">Belongs to the DapA family.</text>
</comment>
<dbReference type="PANTHER" id="PTHR12128">
    <property type="entry name" value="DIHYDRODIPICOLINATE SYNTHASE"/>
    <property type="match status" value="1"/>
</dbReference>
<dbReference type="InterPro" id="IPR013785">
    <property type="entry name" value="Aldolase_TIM"/>
</dbReference>
<dbReference type="PANTHER" id="PTHR12128:SF66">
    <property type="entry name" value="4-HYDROXY-2-OXOGLUTARATE ALDOLASE, MITOCHONDRIAL"/>
    <property type="match status" value="1"/>
</dbReference>
<sequence length="311" mass="33533">MSLINSSTKGVFVIACTPFAEDGALDGESIGRMVDFYYEKGADGLTILGMMGEAPKLTQAESIEVTKLTLKRSEGKPVVVGVSALGLAAIGELTKAAMDLGAAGVMVAPPSALRTDEQIITYYRNVVDTVGADVPVVLQDFPLSTGVQISSKTLGVIFEAHPSIVMLKHEDWPGLQKITDLREAEAKGRRRTSILCGNAGVFLTEEMQRGADGAMTGFAYPEMMVDVVRLSNEGRYEAAQDLFDAYLPLMRYEQQPGLGLAVRKHVLAKRGAIASATQRRPGPALSVLAVKEIEKLIERQVHKLDLLRGRT</sequence>
<dbReference type="SUPFAM" id="SSF51569">
    <property type="entry name" value="Aldolase"/>
    <property type="match status" value="1"/>
</dbReference>
<dbReference type="GO" id="GO:0005829">
    <property type="term" value="C:cytosol"/>
    <property type="evidence" value="ECO:0007669"/>
    <property type="project" value="TreeGrafter"/>
</dbReference>
<dbReference type="CDD" id="cd00408">
    <property type="entry name" value="DHDPS-like"/>
    <property type="match status" value="1"/>
</dbReference>
<keyword evidence="2 3" id="KW-0456">Lyase</keyword>
<organism evidence="5 6">
    <name type="scientific">Agrobacterium tumefaciens str. B6</name>
    <dbReference type="NCBI Taxonomy" id="1183423"/>
    <lineage>
        <taxon>Bacteria</taxon>
        <taxon>Pseudomonadati</taxon>
        <taxon>Pseudomonadota</taxon>
        <taxon>Alphaproteobacteria</taxon>
        <taxon>Hyphomicrobiales</taxon>
        <taxon>Rhizobiaceae</taxon>
        <taxon>Rhizobium/Agrobacterium group</taxon>
        <taxon>Agrobacterium</taxon>
        <taxon>Agrobacterium tumefaciens complex</taxon>
    </lineage>
</organism>
<protein>
    <submittedName>
        <fullName evidence="5">Putative dihydrodipicolinate synthetase</fullName>
        <ecNumber evidence="5">4.3.3.7</ecNumber>
    </submittedName>
</protein>
<dbReference type="PRINTS" id="PR00146">
    <property type="entry name" value="DHPICSNTHASE"/>
</dbReference>
<evidence type="ECO:0000256" key="1">
    <source>
        <dbReference type="ARBA" id="ARBA00007592"/>
    </source>
</evidence>
<accession>A0A822VB10</accession>
<dbReference type="SMART" id="SM01130">
    <property type="entry name" value="DHDPS"/>
    <property type="match status" value="1"/>
</dbReference>
<evidence type="ECO:0000256" key="4">
    <source>
        <dbReference type="PIRSR" id="PIRSR001365-2"/>
    </source>
</evidence>
<evidence type="ECO:0000313" key="6">
    <source>
        <dbReference type="Proteomes" id="UP000192074"/>
    </source>
</evidence>
<dbReference type="RefSeq" id="WP_060724598.1">
    <property type="nucleotide sequence ID" value="NZ_LMVK01000020.1"/>
</dbReference>
<dbReference type="Pfam" id="PF00701">
    <property type="entry name" value="DHDPS"/>
    <property type="match status" value="1"/>
</dbReference>
<feature type="binding site" evidence="4">
    <location>
        <position position="215"/>
    </location>
    <ligand>
        <name>pyruvate</name>
        <dbReference type="ChEBI" id="CHEBI:15361"/>
    </ligand>
</feature>
<evidence type="ECO:0000313" key="5">
    <source>
        <dbReference type="EMBL" id="CVI24998.1"/>
    </source>
</evidence>
<dbReference type="GO" id="GO:0008840">
    <property type="term" value="F:4-hydroxy-tetrahydrodipicolinate synthase activity"/>
    <property type="evidence" value="ECO:0007669"/>
    <property type="project" value="UniProtKB-EC"/>
</dbReference>
<dbReference type="InterPro" id="IPR002220">
    <property type="entry name" value="DapA-like"/>
</dbReference>
<comment type="caution">
    <text evidence="5">The sequence shown here is derived from an EMBL/GenBank/DDBJ whole genome shotgun (WGS) entry which is preliminary data.</text>
</comment>
<proteinExistence type="inferred from homology"/>
<dbReference type="EC" id="4.3.3.7" evidence="5"/>
<dbReference type="Proteomes" id="UP000192074">
    <property type="component" value="Unassembled WGS sequence"/>
</dbReference>
<reference evidence="5 6" key="1">
    <citation type="submission" date="2016-01" db="EMBL/GenBank/DDBJ databases">
        <authorList>
            <person name="Regsiter A."/>
            <person name="william w."/>
        </authorList>
    </citation>
    <scope>NUCLEOTIDE SEQUENCE [LARGE SCALE GENOMIC DNA]</scope>
    <source>
        <strain evidence="5 6">B6</strain>
    </source>
</reference>
<evidence type="ECO:0000256" key="2">
    <source>
        <dbReference type="ARBA" id="ARBA00023239"/>
    </source>
</evidence>
<dbReference type="Gene3D" id="3.20.20.70">
    <property type="entry name" value="Aldolase class I"/>
    <property type="match status" value="1"/>
</dbReference>
<evidence type="ECO:0000256" key="3">
    <source>
        <dbReference type="PIRNR" id="PIRNR001365"/>
    </source>
</evidence>
<name>A0A822VB10_AGRTU</name>
<dbReference type="EMBL" id="FCNL01000040">
    <property type="protein sequence ID" value="CVI24998.1"/>
    <property type="molecule type" value="Genomic_DNA"/>
</dbReference>
<dbReference type="AlphaFoldDB" id="A0A822VB10"/>
<gene>
    <name evidence="5" type="ORF">AGR4A_pAt10405</name>
</gene>